<feature type="region of interest" description="Disordered" evidence="2">
    <location>
        <begin position="1"/>
        <end position="23"/>
    </location>
</feature>
<feature type="compositionally biased region" description="Basic and acidic residues" evidence="2">
    <location>
        <begin position="352"/>
        <end position="368"/>
    </location>
</feature>
<accession>A0AAD8YH83</accession>
<comment type="caution">
    <text evidence="3">The sequence shown here is derived from an EMBL/GenBank/DDBJ whole genome shotgun (WGS) entry which is preliminary data.</text>
</comment>
<dbReference type="EMBL" id="JATAAI010000004">
    <property type="protein sequence ID" value="KAK1746496.1"/>
    <property type="molecule type" value="Genomic_DNA"/>
</dbReference>
<evidence type="ECO:0000256" key="2">
    <source>
        <dbReference type="SAM" id="MobiDB-lite"/>
    </source>
</evidence>
<feature type="region of interest" description="Disordered" evidence="2">
    <location>
        <begin position="651"/>
        <end position="703"/>
    </location>
</feature>
<feature type="region of interest" description="Disordered" evidence="2">
    <location>
        <begin position="990"/>
        <end position="1044"/>
    </location>
</feature>
<gene>
    <name evidence="3" type="ORF">QTG54_003103</name>
</gene>
<evidence type="ECO:0000313" key="4">
    <source>
        <dbReference type="Proteomes" id="UP001224775"/>
    </source>
</evidence>
<feature type="region of interest" description="Disordered" evidence="2">
    <location>
        <begin position="167"/>
        <end position="327"/>
    </location>
</feature>
<dbReference type="GO" id="GO:0005634">
    <property type="term" value="C:nucleus"/>
    <property type="evidence" value="ECO:0007669"/>
    <property type="project" value="TreeGrafter"/>
</dbReference>
<feature type="compositionally biased region" description="Acidic residues" evidence="2">
    <location>
        <begin position="305"/>
        <end position="315"/>
    </location>
</feature>
<evidence type="ECO:0000313" key="3">
    <source>
        <dbReference type="EMBL" id="KAK1746496.1"/>
    </source>
</evidence>
<feature type="region of interest" description="Disordered" evidence="2">
    <location>
        <begin position="348"/>
        <end position="372"/>
    </location>
</feature>
<dbReference type="PANTHER" id="PTHR23389:SF6">
    <property type="entry name" value="REPLICATION FACTOR C SUBUNIT 1"/>
    <property type="match status" value="1"/>
</dbReference>
<feature type="compositionally biased region" description="Polar residues" evidence="2">
    <location>
        <begin position="220"/>
        <end position="229"/>
    </location>
</feature>
<organism evidence="3 4">
    <name type="scientific">Skeletonema marinoi</name>
    <dbReference type="NCBI Taxonomy" id="267567"/>
    <lineage>
        <taxon>Eukaryota</taxon>
        <taxon>Sar</taxon>
        <taxon>Stramenopiles</taxon>
        <taxon>Ochrophyta</taxon>
        <taxon>Bacillariophyta</taxon>
        <taxon>Coscinodiscophyceae</taxon>
        <taxon>Thalassiosirophycidae</taxon>
        <taxon>Thalassiosirales</taxon>
        <taxon>Skeletonemataceae</taxon>
        <taxon>Skeletonema</taxon>
        <taxon>Skeletonema marinoi-dohrnii complex</taxon>
    </lineage>
</organism>
<feature type="compositionally biased region" description="Polar residues" evidence="2">
    <location>
        <begin position="12"/>
        <end position="23"/>
    </location>
</feature>
<keyword evidence="4" id="KW-1185">Reference proteome</keyword>
<dbReference type="GO" id="GO:0006260">
    <property type="term" value="P:DNA replication"/>
    <property type="evidence" value="ECO:0007669"/>
    <property type="project" value="UniProtKB-KW"/>
</dbReference>
<sequence length="1406" mass="155727">MSTKDAVLGSSVADTSTGGPPATAVTTSNAANKKILHQKRWVCDVCKVKWFLDFNEACAHEEQCKGVAITASSSTATSVASKRAANNNECAVVANKSVMSAEMKDDGASPTITPPPQSKKAAAILAAARAKARGIPPLEKVHKVVTKRKKSIDIEILSDSDDNNNAVNEVELVEGSPTDSNSRRKSKRLRDATPPAKSNHDSSSSNEMNGEKKKSKAVTAKTNKPTVNNKSTSLKSKKTAEKKGGPIASIFLPKFQQQKQTQKKGDTNTNNNSKKRAVETNNVQSKKRNQRSTTSNKREVLEIDSSSDDDDDEVVVVEKTKKKTKKNAVLGLSKEELREHQAADFFARRKKKAEEEKERQRKRDEARMARLNSKEVSVNSSVEIVGDVKSSSVMSASSSKVTTTVAAAGDTATKKISFLQSLSESSKHIKTIPAPKFPCPSHVVPSSDDSDAALKLSADATSSVLSKTPKYQHSKPSMNASFDEDDDATMPMGFLNKSELIDSGSSIFSSFFSCNAIKMINDDDESPASASQLWVDKYTMRNIPDDVIGKDNKDASKKLVDFVEEWKVRRHKAIQSMGQVKRKKKKRKKKKSSNGYNSDDSFLDDGGLENVFFISGPTASGKTRLVHAVAEQCECVVIEINTAEQRSGQALKRAVQETTQSHSSLAMSKRKQGAPGFFDNGSTDDLVDSDRCDSGSDDESKEDGHSLTIILIDEVDLLFDDDTAFWPALAQLSQKAKCPIVLTATSLPAQLYYNNIIRYKNIELRRPSPVECCDKIDQVRKSEGMTLRDGVNREVGGLSLIAETYECDLRKILNEMQMFRHETTQSGHSDIQQVNSAVSKRDTSGDNVNEDYPLILDIQPRLLPRDRHAILTIKGRNLFQSELFIGGTLCKHFAVVSDNKVIAICPPCTFPEGVNRDAIYKDDQHIDCLSSKFAEVVLQKKCPNSGLKLDTKSNSYSGSSSRTNWNVEYDIPLRESKFDQQMSRQAFIRESKAKLKRQQNQNKSDDGFMSSDEEFEKSDPSDEAPTKVEAMEEEQAEEEAQIEETDADAEALLNEALSNIDITPCSSSKEEMVASRELLQQNALDLSTFADELARFSDASLFESSFSLHVPPISGAVEGFGSNLFDSESSESDPTIDKLSKGKNNKPPCFDTIYQTGVNESGFFFGNSDSYLCHPNRPRERQLLCLSEMNSRGLGRLDVELKEEVVDADSNSGFDTAESDSMFPLLPTRSDSEDDILLSANVPSAFFSLPLLLMKRHDEGLNAKFTNHESPLLDMRRNQTCRDSMYAMFEMLTNGKSWCFGLRHGSCQEEEITQQKTMTVAGGSLLDSQLALDYLPYLREISQYENKARFRVQEMMKRNGEADTGTRKTRSSRRNIRRHYLEEFYPGRFDGNIDAVSTQLAQSYMS</sequence>
<feature type="compositionally biased region" description="Acidic residues" evidence="2">
    <location>
        <begin position="1031"/>
        <end position="1044"/>
    </location>
</feature>
<proteinExistence type="predicted"/>
<dbReference type="InterPro" id="IPR027417">
    <property type="entry name" value="P-loop_NTPase"/>
</dbReference>
<dbReference type="PANTHER" id="PTHR23389">
    <property type="entry name" value="CHROMOSOME TRANSMISSION FIDELITY FACTOR 18"/>
    <property type="match status" value="1"/>
</dbReference>
<feature type="compositionally biased region" description="Basic and acidic residues" evidence="2">
    <location>
        <begin position="1017"/>
        <end position="1030"/>
    </location>
</feature>
<protein>
    <submittedName>
        <fullName evidence="3">Activator 1 small subunit family protein</fullName>
    </submittedName>
</protein>
<name>A0AAD8YH83_9STRA</name>
<feature type="region of interest" description="Disordered" evidence="2">
    <location>
        <begin position="575"/>
        <end position="599"/>
    </location>
</feature>
<dbReference type="SUPFAM" id="SSF52540">
    <property type="entry name" value="P-loop containing nucleoside triphosphate hydrolases"/>
    <property type="match status" value="1"/>
</dbReference>
<dbReference type="GO" id="GO:0003677">
    <property type="term" value="F:DNA binding"/>
    <property type="evidence" value="ECO:0007669"/>
    <property type="project" value="TreeGrafter"/>
</dbReference>
<dbReference type="Gene3D" id="3.40.50.300">
    <property type="entry name" value="P-loop containing nucleotide triphosphate hydrolases"/>
    <property type="match status" value="1"/>
</dbReference>
<feature type="compositionally biased region" description="Polar residues" evidence="2">
    <location>
        <begin position="656"/>
        <end position="666"/>
    </location>
</feature>
<evidence type="ECO:0000256" key="1">
    <source>
        <dbReference type="ARBA" id="ARBA00022705"/>
    </source>
</evidence>
<dbReference type="CDD" id="cd00603">
    <property type="entry name" value="IPT_PCSR"/>
    <property type="match status" value="1"/>
</dbReference>
<reference evidence="3" key="1">
    <citation type="submission" date="2023-06" db="EMBL/GenBank/DDBJ databases">
        <title>Survivors Of The Sea: Transcriptome response of Skeletonema marinoi to long-term dormancy.</title>
        <authorList>
            <person name="Pinder M.I.M."/>
            <person name="Kourtchenko O."/>
            <person name="Robertson E.K."/>
            <person name="Larsson T."/>
            <person name="Maumus F."/>
            <person name="Osuna-Cruz C.M."/>
            <person name="Vancaester E."/>
            <person name="Stenow R."/>
            <person name="Vandepoele K."/>
            <person name="Ploug H."/>
            <person name="Bruchert V."/>
            <person name="Godhe A."/>
            <person name="Topel M."/>
        </authorList>
    </citation>
    <scope>NUCLEOTIDE SEQUENCE</scope>
    <source>
        <strain evidence="3">R05AC</strain>
    </source>
</reference>
<feature type="compositionally biased region" description="Basic residues" evidence="2">
    <location>
        <begin position="580"/>
        <end position="592"/>
    </location>
</feature>
<dbReference type="Proteomes" id="UP001224775">
    <property type="component" value="Unassembled WGS sequence"/>
</dbReference>
<keyword evidence="1" id="KW-0235">DNA replication</keyword>